<evidence type="ECO:0000256" key="5">
    <source>
        <dbReference type="ARBA" id="ARBA00023136"/>
    </source>
</evidence>
<dbReference type="EMBL" id="VKGK01000014">
    <property type="protein sequence ID" value="TRY14001.1"/>
    <property type="molecule type" value="Genomic_DNA"/>
</dbReference>
<evidence type="ECO:0000256" key="4">
    <source>
        <dbReference type="ARBA" id="ARBA00022989"/>
    </source>
</evidence>
<accession>A0A553JNL0</accession>
<keyword evidence="4 6" id="KW-1133">Transmembrane helix</keyword>
<reference evidence="9" key="1">
    <citation type="submission" date="2019-07" db="EMBL/GenBank/DDBJ databases">
        <title>Shewanella sp. YLB-08 draft genomic sequence.</title>
        <authorList>
            <person name="Yu L."/>
        </authorList>
    </citation>
    <scope>NUCLEOTIDE SEQUENCE [LARGE SCALE GENOMIC DNA]</scope>
    <source>
        <strain evidence="9">JCM 20706</strain>
    </source>
</reference>
<dbReference type="GO" id="GO:0005886">
    <property type="term" value="C:plasma membrane"/>
    <property type="evidence" value="ECO:0007669"/>
    <property type="project" value="UniProtKB-SubCell"/>
</dbReference>
<keyword evidence="3 6" id="KW-0812">Transmembrane</keyword>
<dbReference type="PANTHER" id="PTHR43738:SF3">
    <property type="entry name" value="ABC TRANSPORTER PERMEASE"/>
    <property type="match status" value="1"/>
</dbReference>
<dbReference type="OrthoDB" id="9775474at2"/>
<dbReference type="PANTHER" id="PTHR43738">
    <property type="entry name" value="ABC TRANSPORTER, MEMBRANE PROTEIN"/>
    <property type="match status" value="1"/>
</dbReference>
<evidence type="ECO:0000313" key="9">
    <source>
        <dbReference type="Proteomes" id="UP000318126"/>
    </source>
</evidence>
<sequence>MNSFFLLLHNIARNKVRWFLNSFALIVAFFLFGFLGSFYSAFESGSELAANDRLIVMNKINFTQPLPYSYINKVDTMDGVKQLTHASWFGAYYLDPTDPLIGYAVDADTYLSVYDNYVLDDELLTNWQQTPVGMLVGRAMAERYGWLIGDKVAVSSNLFSHKSGGQDWEVLISGIYDGKDAQTDTDQLFLHYDYFAQTRTSGGNTIGWMVLNTENAKDNDAIMVAIDDRFENSAAETRTTTERQFNKAFVEQLGSIGLIITAVLSAVFFAILLVVGNSISMTVRERTREIGVLKALGFSRPQIFKLVLSEAMFLTLSSGTIGLALSYFALDAMGKIPQIQSIVPALLLTPSTVLQAVVYMLLLGGITGALPAYRAMSLNTVDALRRS</sequence>
<protein>
    <submittedName>
        <fullName evidence="8">FtsX-like permease family protein</fullName>
    </submittedName>
</protein>
<dbReference type="AlphaFoldDB" id="A0A553JNL0"/>
<evidence type="ECO:0000259" key="7">
    <source>
        <dbReference type="Pfam" id="PF02687"/>
    </source>
</evidence>
<organism evidence="8 9">
    <name type="scientific">Shewanella hanedai</name>
    <name type="common">Alteromonas hanedai</name>
    <dbReference type="NCBI Taxonomy" id="25"/>
    <lineage>
        <taxon>Bacteria</taxon>
        <taxon>Pseudomonadati</taxon>
        <taxon>Pseudomonadota</taxon>
        <taxon>Gammaproteobacteria</taxon>
        <taxon>Alteromonadales</taxon>
        <taxon>Shewanellaceae</taxon>
        <taxon>Shewanella</taxon>
    </lineage>
</organism>
<evidence type="ECO:0000313" key="8">
    <source>
        <dbReference type="EMBL" id="TRY14001.1"/>
    </source>
</evidence>
<evidence type="ECO:0000256" key="6">
    <source>
        <dbReference type="SAM" id="Phobius"/>
    </source>
</evidence>
<comment type="caution">
    <text evidence="8">The sequence shown here is derived from an EMBL/GenBank/DDBJ whole genome shotgun (WGS) entry which is preliminary data.</text>
</comment>
<evidence type="ECO:0000256" key="1">
    <source>
        <dbReference type="ARBA" id="ARBA00004651"/>
    </source>
</evidence>
<dbReference type="Proteomes" id="UP000318126">
    <property type="component" value="Unassembled WGS sequence"/>
</dbReference>
<evidence type="ECO:0000256" key="2">
    <source>
        <dbReference type="ARBA" id="ARBA00022475"/>
    </source>
</evidence>
<dbReference type="InterPro" id="IPR051125">
    <property type="entry name" value="ABC-4/HrtB_transporter"/>
</dbReference>
<feature type="transmembrane region" description="Helical" evidence="6">
    <location>
        <begin position="20"/>
        <end position="42"/>
    </location>
</feature>
<proteinExistence type="predicted"/>
<feature type="domain" description="ABC3 transporter permease C-terminal" evidence="7">
    <location>
        <begin position="265"/>
        <end position="379"/>
    </location>
</feature>
<name>A0A553JNL0_SHEHA</name>
<dbReference type="RefSeq" id="WP_144040572.1">
    <property type="nucleotide sequence ID" value="NZ_BMPL01000014.1"/>
</dbReference>
<evidence type="ECO:0000256" key="3">
    <source>
        <dbReference type="ARBA" id="ARBA00022692"/>
    </source>
</evidence>
<feature type="transmembrane region" description="Helical" evidence="6">
    <location>
        <begin position="311"/>
        <end position="330"/>
    </location>
</feature>
<keyword evidence="2" id="KW-1003">Cell membrane</keyword>
<gene>
    <name evidence="8" type="ORF">FN961_12825</name>
</gene>
<comment type="subcellular location">
    <subcellularLocation>
        <location evidence="1">Cell membrane</location>
        <topology evidence="1">Multi-pass membrane protein</topology>
    </subcellularLocation>
</comment>
<dbReference type="Pfam" id="PF02687">
    <property type="entry name" value="FtsX"/>
    <property type="match status" value="1"/>
</dbReference>
<keyword evidence="9" id="KW-1185">Reference proteome</keyword>
<dbReference type="InterPro" id="IPR003838">
    <property type="entry name" value="ABC3_permease_C"/>
</dbReference>
<keyword evidence="5 6" id="KW-0472">Membrane</keyword>
<feature type="transmembrane region" description="Helical" evidence="6">
    <location>
        <begin position="253"/>
        <end position="275"/>
    </location>
</feature>